<dbReference type="InterPro" id="IPR001650">
    <property type="entry name" value="Helicase_C-like"/>
</dbReference>
<keyword evidence="8" id="KW-1185">Reference proteome</keyword>
<keyword evidence="1" id="KW-0547">Nucleotide-binding</keyword>
<evidence type="ECO:0000313" key="7">
    <source>
        <dbReference type="EMBL" id="MCM0158249.1"/>
    </source>
</evidence>
<dbReference type="EMBL" id="JAKMAI010000003">
    <property type="protein sequence ID" value="MCM0158249.1"/>
    <property type="molecule type" value="Genomic_DNA"/>
</dbReference>
<evidence type="ECO:0000256" key="1">
    <source>
        <dbReference type="ARBA" id="ARBA00022741"/>
    </source>
</evidence>
<dbReference type="CDD" id="cd18787">
    <property type="entry name" value="SF2_C_DEAD"/>
    <property type="match status" value="1"/>
</dbReference>
<dbReference type="Gene3D" id="3.40.50.300">
    <property type="entry name" value="P-loop containing nucleotide triphosphate hydrolases"/>
    <property type="match status" value="1"/>
</dbReference>
<comment type="similarity">
    <text evidence="5">Belongs to the DEAD box helicase family.</text>
</comment>
<comment type="caution">
    <text evidence="7">The sequence shown here is derived from an EMBL/GenBank/DDBJ whole genome shotgun (WGS) entry which is preliminary data.</text>
</comment>
<proteinExistence type="inferred from homology"/>
<accession>A0ABT0TWJ7</accession>
<reference evidence="7" key="1">
    <citation type="submission" date="2022-01" db="EMBL/GenBank/DDBJ databases">
        <title>Genome assemble of Metamasius hemipterus Nardonella endosymbiont.</title>
        <authorList>
            <person name="Palmieri L."/>
            <person name="Pavarini R."/>
            <person name="Sharma P."/>
        </authorList>
    </citation>
    <scope>NUCLEOTIDE SEQUENCE [LARGE SCALE GENOMIC DNA]</scope>
    <source>
        <strain evidence="7">NARMHE1</strain>
    </source>
</reference>
<dbReference type="InterPro" id="IPR050079">
    <property type="entry name" value="DEAD_box_RNA_helicase"/>
</dbReference>
<keyword evidence="3 7" id="KW-0347">Helicase</keyword>
<dbReference type="Proteomes" id="UP001203831">
    <property type="component" value="Unassembled WGS sequence"/>
</dbReference>
<evidence type="ECO:0000256" key="3">
    <source>
        <dbReference type="ARBA" id="ARBA00022806"/>
    </source>
</evidence>
<dbReference type="InterPro" id="IPR027417">
    <property type="entry name" value="P-loop_NTPase"/>
</dbReference>
<gene>
    <name evidence="7" type="ORF">L7J86_00295</name>
</gene>
<dbReference type="PANTHER" id="PTHR47959:SF1">
    <property type="entry name" value="ATP-DEPENDENT RNA HELICASE DBPA"/>
    <property type="match status" value="1"/>
</dbReference>
<feature type="domain" description="Helicase C-terminal" evidence="6">
    <location>
        <begin position="1"/>
        <end position="132"/>
    </location>
</feature>
<sequence>MFVNKKYYTVNLSDNLKLANYKICYLNGDMDQKLREKNIEDLKNKKYKILIATDVASRGLDIKDIDLVINYDIPNDINTYIHRIGRTGRAGNYGKSISFILKNEIYLFNKINKKFNNNINKISYPSNIEILELNLNKFIEKIKNNFEDIKNEKVDIKKYKNIIDKLLIFTENNIELLCIILFKIIQNNNYIYNIFSNNNKNNNSKYKMKINIGLQDKIKKYDILKKISEVMFIDINNIYIKLFNNYSILTINTDKNIKNNYNIYINKKIFKIKNLY</sequence>
<dbReference type="SUPFAM" id="SSF52540">
    <property type="entry name" value="P-loop containing nucleoside triphosphate hydrolases"/>
    <property type="match status" value="1"/>
</dbReference>
<keyword evidence="4" id="KW-0067">ATP-binding</keyword>
<evidence type="ECO:0000256" key="4">
    <source>
        <dbReference type="ARBA" id="ARBA00022840"/>
    </source>
</evidence>
<keyword evidence="2" id="KW-0378">Hydrolase</keyword>
<name>A0ABT0TWJ7_9GAMM</name>
<dbReference type="Pfam" id="PF00271">
    <property type="entry name" value="Helicase_C"/>
    <property type="match status" value="1"/>
</dbReference>
<dbReference type="PANTHER" id="PTHR47959">
    <property type="entry name" value="ATP-DEPENDENT RNA HELICASE RHLE-RELATED"/>
    <property type="match status" value="1"/>
</dbReference>
<protein>
    <submittedName>
        <fullName evidence="7">C-terminal helicase domain-containing protein</fullName>
    </submittedName>
</protein>
<evidence type="ECO:0000256" key="5">
    <source>
        <dbReference type="ARBA" id="ARBA00038437"/>
    </source>
</evidence>
<organism evidence="7 8">
    <name type="scientific">endosymbiont of Metamasius hemipterus</name>
    <dbReference type="NCBI Taxonomy" id="204627"/>
    <lineage>
        <taxon>Bacteria</taxon>
        <taxon>Pseudomonadati</taxon>
        <taxon>Pseudomonadota</taxon>
        <taxon>Gammaproteobacteria</taxon>
        <taxon>Candidatus Nardonella</taxon>
    </lineage>
</organism>
<evidence type="ECO:0000259" key="6">
    <source>
        <dbReference type="PROSITE" id="PS51194"/>
    </source>
</evidence>
<evidence type="ECO:0000256" key="2">
    <source>
        <dbReference type="ARBA" id="ARBA00022801"/>
    </source>
</evidence>
<evidence type="ECO:0000313" key="8">
    <source>
        <dbReference type="Proteomes" id="UP001203831"/>
    </source>
</evidence>
<dbReference type="GO" id="GO:0004386">
    <property type="term" value="F:helicase activity"/>
    <property type="evidence" value="ECO:0007669"/>
    <property type="project" value="UniProtKB-KW"/>
</dbReference>
<dbReference type="SMART" id="SM00490">
    <property type="entry name" value="HELICc"/>
    <property type="match status" value="1"/>
</dbReference>
<dbReference type="PROSITE" id="PS51194">
    <property type="entry name" value="HELICASE_CTER"/>
    <property type="match status" value="1"/>
</dbReference>